<dbReference type="RefSeq" id="WP_377409489.1">
    <property type="nucleotide sequence ID" value="NZ_JBHSCY010000001.1"/>
</dbReference>
<accession>A0ABV8RA14</accession>
<evidence type="ECO:0000313" key="2">
    <source>
        <dbReference type="EMBL" id="MFC4268795.1"/>
    </source>
</evidence>
<gene>
    <name evidence="2" type="ORF">ACFOWD_07745</name>
</gene>
<protein>
    <submittedName>
        <fullName evidence="2">Uncharacterized protein</fullName>
    </submittedName>
</protein>
<keyword evidence="1" id="KW-0812">Transmembrane</keyword>
<dbReference type="Proteomes" id="UP001595826">
    <property type="component" value="Unassembled WGS sequence"/>
</dbReference>
<feature type="transmembrane region" description="Helical" evidence="1">
    <location>
        <begin position="41"/>
        <end position="60"/>
    </location>
</feature>
<reference evidence="3" key="1">
    <citation type="journal article" date="2019" name="Int. J. Syst. Evol. Microbiol.">
        <title>The Global Catalogue of Microorganisms (GCM) 10K type strain sequencing project: providing services to taxonomists for standard genome sequencing and annotation.</title>
        <authorList>
            <consortium name="The Broad Institute Genomics Platform"/>
            <consortium name="The Broad Institute Genome Sequencing Center for Infectious Disease"/>
            <person name="Wu L."/>
            <person name="Ma J."/>
        </authorList>
    </citation>
    <scope>NUCLEOTIDE SEQUENCE [LARGE SCALE GENOMIC DNA]</scope>
    <source>
        <strain evidence="3">CECT 8655</strain>
    </source>
</reference>
<evidence type="ECO:0000313" key="3">
    <source>
        <dbReference type="Proteomes" id="UP001595826"/>
    </source>
</evidence>
<keyword evidence="1" id="KW-0472">Membrane</keyword>
<feature type="transmembrane region" description="Helical" evidence="1">
    <location>
        <begin position="72"/>
        <end position="92"/>
    </location>
</feature>
<comment type="caution">
    <text evidence="2">The sequence shown here is derived from an EMBL/GenBank/DDBJ whole genome shotgun (WGS) entry which is preliminary data.</text>
</comment>
<dbReference type="EMBL" id="JBHSCY010000001">
    <property type="protein sequence ID" value="MFC4268795.1"/>
    <property type="molecule type" value="Genomic_DNA"/>
</dbReference>
<proteinExistence type="predicted"/>
<evidence type="ECO:0000256" key="1">
    <source>
        <dbReference type="SAM" id="Phobius"/>
    </source>
</evidence>
<name>A0ABV8RA14_9FLAO</name>
<keyword evidence="3" id="KW-1185">Reference proteome</keyword>
<sequence length="563" mass="65680">MLKNYWNKGAKQKKRVIFFSAILLGLLFFLRDDYQPALLIFRKYIFVILLSFIVLFFGIRRFRRLASSGKRILTLLMLSAFFGLLYFVGWHYNMFDYMKTYNVFNNLNRFEIVELPLTQNERIQPLRNIFSMANESVGETKDVSLPHLVRVDGNNQWTMAIQPTEKYYWQGLKDNTEEVFSVSSTTPFPRFSSENRIPVTFSIGESLKFSRNTYNAVVQRLNPWMLFNYEPSDTYYMKNDKGAWVQVVSLIKWKGFFFPYPTFGGVMVVENGEHNFTDYLERITIGKGTFIAPEEMKNYEYLKRQNTLAEKVSRIQAESLKFLGGFSDPLPWNMKSAVKIPLAPKDQNQQPYVTDFDFSDTKVGAYSGLYHWFGLEPIGDERTSLSYSVFIPADGTDRLYYYDHASKKQGYAGVSAMPLKVQESKKEYDWNANAPVEFRPYIKNIAGKKRMFFLGTVSTISSDNPEQFDGAATPDLALVDSEYRDVVWINAKKPSTWNEEVYKQLNEAWRTSENGNIYFEKEKTILEKNRQILDSIKLISKQEKNLKEIQRLQKQIDSIKMNN</sequence>
<keyword evidence="1" id="KW-1133">Transmembrane helix</keyword>
<organism evidence="2 3">
    <name type="scientific">Polaribacter marinivivus</name>
    <dbReference type="NCBI Taxonomy" id="1524260"/>
    <lineage>
        <taxon>Bacteria</taxon>
        <taxon>Pseudomonadati</taxon>
        <taxon>Bacteroidota</taxon>
        <taxon>Flavobacteriia</taxon>
        <taxon>Flavobacteriales</taxon>
        <taxon>Flavobacteriaceae</taxon>
    </lineage>
</organism>